<reference evidence="1" key="1">
    <citation type="submission" date="2020-08" db="EMBL/GenBank/DDBJ databases">
        <title>Bridging the membrane lipid divide: bacteria of the FCB group superphylum have the potential to synthesize archaeal ether lipids.</title>
        <authorList>
            <person name="Villanueva L."/>
            <person name="von Meijenfeldt F.A.B."/>
            <person name="Westbye A.B."/>
            <person name="Yadav S."/>
            <person name="Hopmans E.C."/>
            <person name="Dutilh B.E."/>
            <person name="Sinninghe Damste J.S."/>
        </authorList>
    </citation>
    <scope>NUCLEOTIDE SEQUENCE</scope>
    <source>
        <strain evidence="1">NIOZ-UU157</strain>
    </source>
</reference>
<dbReference type="Gene3D" id="2.20.110.10">
    <property type="entry name" value="Histone H3 K4-specific methyltransferase SET7/9 N-terminal domain"/>
    <property type="match status" value="1"/>
</dbReference>
<proteinExistence type="predicted"/>
<name>A0A7S9STH9_9VIRU</name>
<dbReference type="SUPFAM" id="SSF82185">
    <property type="entry name" value="Histone H3 K4-specific methyltransferase SET7/9 N-terminal domain"/>
    <property type="match status" value="1"/>
</dbReference>
<sequence length="116" mass="13394">MKTIIFFLGLFLSISAYSQENVTYVQDPVTEVINYTKTYTNGQVAETGTFNLDRQPHGEFRAYDKKGNLLTVAHYRNGLKNGTWKHWTNDKYTQVVYSRGKMIKAIEERNFIASSN</sequence>
<evidence type="ECO:0008006" key="2">
    <source>
        <dbReference type="Google" id="ProtNLM"/>
    </source>
</evidence>
<gene>
    <name evidence="1" type="ORF">NIOZUU157_00102</name>
</gene>
<organism evidence="1">
    <name type="scientific">Virus NIOZ-UU157</name>
    <dbReference type="NCBI Taxonomy" id="2763269"/>
    <lineage>
        <taxon>Viruses</taxon>
    </lineage>
</organism>
<protein>
    <recommendedName>
        <fullName evidence="2">Nicotinic acid mononucleotide adenyltransferase</fullName>
    </recommendedName>
</protein>
<evidence type="ECO:0000313" key="1">
    <source>
        <dbReference type="EMBL" id="QPI16219.1"/>
    </source>
</evidence>
<accession>A0A7S9STH9</accession>
<dbReference type="EMBL" id="MW030544">
    <property type="protein sequence ID" value="QPI16219.1"/>
    <property type="molecule type" value="Genomic_DNA"/>
</dbReference>